<evidence type="ECO:0000259" key="1">
    <source>
        <dbReference type="Pfam" id="PF07978"/>
    </source>
</evidence>
<gene>
    <name evidence="2" type="ORF">GCM10008955_11810</name>
</gene>
<keyword evidence="3" id="KW-1185">Reference proteome</keyword>
<feature type="domain" description="NIPSNAP" evidence="1">
    <location>
        <begin position="7"/>
        <end position="98"/>
    </location>
</feature>
<dbReference type="EMBL" id="BMPP01000004">
    <property type="protein sequence ID" value="GGK20034.1"/>
    <property type="molecule type" value="Genomic_DNA"/>
</dbReference>
<dbReference type="InterPro" id="IPR011008">
    <property type="entry name" value="Dimeric_a/b-barrel"/>
</dbReference>
<reference evidence="3" key="1">
    <citation type="journal article" date="2019" name="Int. J. Syst. Evol. Microbiol.">
        <title>The Global Catalogue of Microorganisms (GCM) 10K type strain sequencing project: providing services to taxonomists for standard genome sequencing and annotation.</title>
        <authorList>
            <consortium name="The Broad Institute Genomics Platform"/>
            <consortium name="The Broad Institute Genome Sequencing Center for Infectious Disease"/>
            <person name="Wu L."/>
            <person name="Ma J."/>
        </authorList>
    </citation>
    <scope>NUCLEOTIDE SEQUENCE [LARGE SCALE GENOMIC DNA]</scope>
    <source>
        <strain evidence="3">JCM 30331</strain>
    </source>
</reference>
<evidence type="ECO:0000313" key="2">
    <source>
        <dbReference type="EMBL" id="GGK20034.1"/>
    </source>
</evidence>
<comment type="caution">
    <text evidence="2">The sequence shown here is derived from an EMBL/GenBank/DDBJ whole genome shotgun (WGS) entry which is preliminary data.</text>
</comment>
<dbReference type="InterPro" id="IPR012577">
    <property type="entry name" value="NIPSNAP"/>
</dbReference>
<accession>A0ABQ2ESC8</accession>
<protein>
    <submittedName>
        <fullName evidence="2">NIPSNAP family containing protein</fullName>
    </submittedName>
</protein>
<sequence length="104" mass="12021">MAVTCLLRYEVRAEHLADFETYGRRWITLVGRFGGEHHGYFLPSEGASDVAYALFTFPSLTAYEAYREQSALDPVCQKLFEQLPAYVTRYDRTFLRPVFDGQEP</sequence>
<organism evidence="2 3">
    <name type="scientific">Deinococcus malanensis</name>
    <dbReference type="NCBI Taxonomy" id="1706855"/>
    <lineage>
        <taxon>Bacteria</taxon>
        <taxon>Thermotogati</taxon>
        <taxon>Deinococcota</taxon>
        <taxon>Deinococci</taxon>
        <taxon>Deinococcales</taxon>
        <taxon>Deinococcaceae</taxon>
        <taxon>Deinococcus</taxon>
    </lineage>
</organism>
<dbReference type="RefSeq" id="WP_189005462.1">
    <property type="nucleotide sequence ID" value="NZ_BMPP01000004.1"/>
</dbReference>
<proteinExistence type="predicted"/>
<evidence type="ECO:0000313" key="3">
    <source>
        <dbReference type="Proteomes" id="UP000647587"/>
    </source>
</evidence>
<dbReference type="Gene3D" id="3.30.70.100">
    <property type="match status" value="1"/>
</dbReference>
<dbReference type="Pfam" id="PF07978">
    <property type="entry name" value="NIPSNAP"/>
    <property type="match status" value="1"/>
</dbReference>
<dbReference type="Proteomes" id="UP000647587">
    <property type="component" value="Unassembled WGS sequence"/>
</dbReference>
<dbReference type="SUPFAM" id="SSF54909">
    <property type="entry name" value="Dimeric alpha+beta barrel"/>
    <property type="match status" value="1"/>
</dbReference>
<name>A0ABQ2ESC8_9DEIO</name>